<evidence type="ECO:0000256" key="3">
    <source>
        <dbReference type="ARBA" id="ARBA00022989"/>
    </source>
</evidence>
<dbReference type="GO" id="GO:0005385">
    <property type="term" value="F:zinc ion transmembrane transporter activity"/>
    <property type="evidence" value="ECO:0007669"/>
    <property type="project" value="TreeGrafter"/>
</dbReference>
<dbReference type="InterPro" id="IPR003689">
    <property type="entry name" value="ZIP"/>
</dbReference>
<proteinExistence type="predicted"/>
<evidence type="ECO:0000256" key="2">
    <source>
        <dbReference type="ARBA" id="ARBA00022692"/>
    </source>
</evidence>
<keyword evidence="3 6" id="KW-1133">Transmembrane helix</keyword>
<feature type="transmembrane region" description="Helical" evidence="6">
    <location>
        <begin position="53"/>
        <end position="76"/>
    </location>
</feature>
<dbReference type="Pfam" id="PF02535">
    <property type="entry name" value="Zip"/>
    <property type="match status" value="1"/>
</dbReference>
<comment type="caution">
    <text evidence="7">The sequence shown here is derived from an EMBL/GenBank/DDBJ whole genome shotgun (WGS) entry which is preliminary data.</text>
</comment>
<reference evidence="7" key="1">
    <citation type="journal article" date="2023" name="Insect Mol. Biol.">
        <title>Genome sequencing provides insights into the evolution of gene families encoding plant cell wall-degrading enzymes in longhorned beetles.</title>
        <authorList>
            <person name="Shin N.R."/>
            <person name="Okamura Y."/>
            <person name="Kirsch R."/>
            <person name="Pauchet Y."/>
        </authorList>
    </citation>
    <scope>NUCLEOTIDE SEQUENCE</scope>
    <source>
        <strain evidence="7">AMC_N1</strain>
    </source>
</reference>
<keyword evidence="8" id="KW-1185">Reference proteome</keyword>
<dbReference type="Proteomes" id="UP001162162">
    <property type="component" value="Unassembled WGS sequence"/>
</dbReference>
<protein>
    <recommendedName>
        <fullName evidence="9">Zinc transporter ZIP3</fullName>
    </recommendedName>
</protein>
<dbReference type="PANTHER" id="PTHR11040:SF203">
    <property type="entry name" value="FI18611P1-RELATED"/>
    <property type="match status" value="1"/>
</dbReference>
<feature type="transmembrane region" description="Helical" evidence="6">
    <location>
        <begin position="320"/>
        <end position="343"/>
    </location>
</feature>
<feature type="compositionally biased region" description="Basic and acidic residues" evidence="5">
    <location>
        <begin position="163"/>
        <end position="181"/>
    </location>
</feature>
<name>A0AAV8X667_9CUCU</name>
<comment type="subcellular location">
    <subcellularLocation>
        <location evidence="1">Membrane</location>
        <topology evidence="1">Multi-pass membrane protein</topology>
    </subcellularLocation>
</comment>
<gene>
    <name evidence="7" type="ORF">NQ318_011914</name>
</gene>
<evidence type="ECO:0000313" key="8">
    <source>
        <dbReference type="Proteomes" id="UP001162162"/>
    </source>
</evidence>
<keyword evidence="4 6" id="KW-0472">Membrane</keyword>
<evidence type="ECO:0000256" key="4">
    <source>
        <dbReference type="ARBA" id="ARBA00023136"/>
    </source>
</evidence>
<feature type="transmembrane region" description="Helical" evidence="6">
    <location>
        <begin position="6"/>
        <end position="32"/>
    </location>
</feature>
<dbReference type="EMBL" id="JAPWTK010001143">
    <property type="protein sequence ID" value="KAJ8933898.1"/>
    <property type="molecule type" value="Genomic_DNA"/>
</dbReference>
<sequence>MDLTTTKIVVAVAFGLLRFFFGLLPLKLYTILRRWEGEDDTRTFINHRRHAQVNCILALCQSFGGGVLFATCFLHMMLEVYNSVEDLKSRNLITEYPLSQLTICVGFFFVYFLEELSHWIITQVPDKPWTPKLKKLASFTRTTVTPLEEPRTCSAFIIEEQEKEEKTSIDKDSFSSDDNRENMAYDSLSLNSDVAKENDKNLQLDDEENKIDEVVESEIKSQQQILRCVFTILALSLHAIFEGLSIGLQRTASNIWYMFVAASIHSATMLFCIGLELLLAKTRARFIVVQMLFLAVATPLGIFVGLLVTIKSNMETKAKSIAVVLLEGVSAGAILYITFFEVLNREKERRVYRMYRALCIIAGFSLMAFLQYVELHP</sequence>
<feature type="transmembrane region" description="Helical" evidence="6">
    <location>
        <begin position="286"/>
        <end position="308"/>
    </location>
</feature>
<evidence type="ECO:0000256" key="6">
    <source>
        <dbReference type="SAM" id="Phobius"/>
    </source>
</evidence>
<organism evidence="7 8">
    <name type="scientific">Aromia moschata</name>
    <dbReference type="NCBI Taxonomy" id="1265417"/>
    <lineage>
        <taxon>Eukaryota</taxon>
        <taxon>Metazoa</taxon>
        <taxon>Ecdysozoa</taxon>
        <taxon>Arthropoda</taxon>
        <taxon>Hexapoda</taxon>
        <taxon>Insecta</taxon>
        <taxon>Pterygota</taxon>
        <taxon>Neoptera</taxon>
        <taxon>Endopterygota</taxon>
        <taxon>Coleoptera</taxon>
        <taxon>Polyphaga</taxon>
        <taxon>Cucujiformia</taxon>
        <taxon>Chrysomeloidea</taxon>
        <taxon>Cerambycidae</taxon>
        <taxon>Cerambycinae</taxon>
        <taxon>Callichromatini</taxon>
        <taxon>Aromia</taxon>
    </lineage>
</organism>
<feature type="transmembrane region" description="Helical" evidence="6">
    <location>
        <begin position="255"/>
        <end position="279"/>
    </location>
</feature>
<keyword evidence="2 6" id="KW-0812">Transmembrane</keyword>
<feature type="region of interest" description="Disordered" evidence="5">
    <location>
        <begin position="162"/>
        <end position="181"/>
    </location>
</feature>
<evidence type="ECO:0008006" key="9">
    <source>
        <dbReference type="Google" id="ProtNLM"/>
    </source>
</evidence>
<feature type="transmembrane region" description="Helical" evidence="6">
    <location>
        <begin position="228"/>
        <end position="249"/>
    </location>
</feature>
<feature type="transmembrane region" description="Helical" evidence="6">
    <location>
        <begin position="96"/>
        <end position="113"/>
    </location>
</feature>
<evidence type="ECO:0000256" key="5">
    <source>
        <dbReference type="SAM" id="MobiDB-lite"/>
    </source>
</evidence>
<evidence type="ECO:0000256" key="1">
    <source>
        <dbReference type="ARBA" id="ARBA00004141"/>
    </source>
</evidence>
<feature type="transmembrane region" description="Helical" evidence="6">
    <location>
        <begin position="355"/>
        <end position="373"/>
    </location>
</feature>
<dbReference type="GO" id="GO:0005886">
    <property type="term" value="C:plasma membrane"/>
    <property type="evidence" value="ECO:0007669"/>
    <property type="project" value="TreeGrafter"/>
</dbReference>
<accession>A0AAV8X667</accession>
<dbReference type="AlphaFoldDB" id="A0AAV8X667"/>
<evidence type="ECO:0000313" key="7">
    <source>
        <dbReference type="EMBL" id="KAJ8933898.1"/>
    </source>
</evidence>
<dbReference type="PANTHER" id="PTHR11040">
    <property type="entry name" value="ZINC/IRON TRANSPORTER"/>
    <property type="match status" value="1"/>
</dbReference>